<accession>A0ABR8CAP8</accession>
<feature type="transmembrane region" description="Helical" evidence="1">
    <location>
        <begin position="102"/>
        <end position="122"/>
    </location>
</feature>
<proteinExistence type="predicted"/>
<keyword evidence="3" id="KW-1185">Reference proteome</keyword>
<keyword evidence="1" id="KW-0472">Membrane</keyword>
<feature type="transmembrane region" description="Helical" evidence="1">
    <location>
        <begin position="76"/>
        <end position="96"/>
    </location>
</feature>
<gene>
    <name evidence="2" type="ORF">H6G05_12255</name>
</gene>
<comment type="caution">
    <text evidence="2">The sequence shown here is derived from an EMBL/GenBank/DDBJ whole genome shotgun (WGS) entry which is preliminary data.</text>
</comment>
<feature type="transmembrane region" description="Helical" evidence="1">
    <location>
        <begin position="49"/>
        <end position="69"/>
    </location>
</feature>
<evidence type="ECO:0008006" key="4">
    <source>
        <dbReference type="Google" id="ProtNLM"/>
    </source>
</evidence>
<name>A0ABR8CAP8_9CYAN</name>
<dbReference type="Proteomes" id="UP000618445">
    <property type="component" value="Unassembled WGS sequence"/>
</dbReference>
<evidence type="ECO:0000313" key="3">
    <source>
        <dbReference type="Proteomes" id="UP000618445"/>
    </source>
</evidence>
<organism evidence="2 3">
    <name type="scientific">Phormidium tenue FACHB-1050</name>
    <dbReference type="NCBI Taxonomy" id="2692857"/>
    <lineage>
        <taxon>Bacteria</taxon>
        <taxon>Bacillati</taxon>
        <taxon>Cyanobacteriota</taxon>
        <taxon>Cyanophyceae</taxon>
        <taxon>Oscillatoriophycideae</taxon>
        <taxon>Oscillatoriales</taxon>
        <taxon>Oscillatoriaceae</taxon>
        <taxon>Phormidium</taxon>
    </lineage>
</organism>
<keyword evidence="1" id="KW-0812">Transmembrane</keyword>
<sequence length="130" mass="14136">MNWIAAQIKWIMLVSGLLTCTLFYAAIAPQAALNSLFGDSLEGQLSEIIVRNWGALITLVGAMQIYGAFNSPNRPLIVFISIVSKLTFVSLVLIYGRQYLGQAGVAVAIDLVIVGLFVGYLLGDRQQKTE</sequence>
<dbReference type="RefSeq" id="WP_190578441.1">
    <property type="nucleotide sequence ID" value="NZ_CAWPQU010000009.1"/>
</dbReference>
<dbReference type="EMBL" id="JACJQY010000017">
    <property type="protein sequence ID" value="MBD2317614.1"/>
    <property type="molecule type" value="Genomic_DNA"/>
</dbReference>
<evidence type="ECO:0000313" key="2">
    <source>
        <dbReference type="EMBL" id="MBD2317614.1"/>
    </source>
</evidence>
<protein>
    <recommendedName>
        <fullName evidence="4">DUF4345 domain-containing protein</fullName>
    </recommendedName>
</protein>
<keyword evidence="1" id="KW-1133">Transmembrane helix</keyword>
<reference evidence="2 3" key="1">
    <citation type="journal article" date="2020" name="ISME J.">
        <title>Comparative genomics reveals insights into cyanobacterial evolution and habitat adaptation.</title>
        <authorList>
            <person name="Chen M.Y."/>
            <person name="Teng W.K."/>
            <person name="Zhao L."/>
            <person name="Hu C.X."/>
            <person name="Zhou Y.K."/>
            <person name="Han B.P."/>
            <person name="Song L.R."/>
            <person name="Shu W.S."/>
        </authorList>
    </citation>
    <scope>NUCLEOTIDE SEQUENCE [LARGE SCALE GENOMIC DNA]</scope>
    <source>
        <strain evidence="2 3">FACHB-1050</strain>
    </source>
</reference>
<evidence type="ECO:0000256" key="1">
    <source>
        <dbReference type="SAM" id="Phobius"/>
    </source>
</evidence>